<proteinExistence type="predicted"/>
<reference evidence="3 4" key="1">
    <citation type="submission" date="2020-01" db="EMBL/GenBank/DDBJ databases">
        <title>Genomes of bacteria type strains.</title>
        <authorList>
            <person name="Chen J."/>
            <person name="Zhu S."/>
            <person name="Yang J."/>
        </authorList>
    </citation>
    <scope>NUCLEOTIDE SEQUENCE [LARGE SCALE GENOMIC DNA]</scope>
    <source>
        <strain evidence="3 4">LMG 24078</strain>
    </source>
</reference>
<feature type="compositionally biased region" description="Basic and acidic residues" evidence="1">
    <location>
        <begin position="94"/>
        <end position="107"/>
    </location>
</feature>
<feature type="region of interest" description="Disordered" evidence="1">
    <location>
        <begin position="78"/>
        <end position="107"/>
    </location>
</feature>
<keyword evidence="2" id="KW-0732">Signal</keyword>
<dbReference type="AlphaFoldDB" id="A0A6N9THK3"/>
<feature type="signal peptide" evidence="2">
    <location>
        <begin position="1"/>
        <end position="22"/>
    </location>
</feature>
<evidence type="ECO:0000313" key="3">
    <source>
        <dbReference type="EMBL" id="NDW16793.1"/>
    </source>
</evidence>
<dbReference type="EMBL" id="JAAAWO010000012">
    <property type="protein sequence ID" value="NDW16793.1"/>
    <property type="molecule type" value="Genomic_DNA"/>
</dbReference>
<protein>
    <submittedName>
        <fullName evidence="3">Uncharacterized protein</fullName>
    </submittedName>
</protein>
<sequence>MKTSLIAATLLSASMASGAASAQESVLNSLLQNMVTTAVTMTTNELSADVYQSVANTSYHFELDGARTQHMGSVSVTDIASTNDDSDTAGAFLKDNDVKGADGKDAD</sequence>
<keyword evidence="4" id="KW-1185">Reference proteome</keyword>
<accession>A0A6N9THK3</accession>
<evidence type="ECO:0000256" key="1">
    <source>
        <dbReference type="SAM" id="MobiDB-lite"/>
    </source>
</evidence>
<dbReference type="RefSeq" id="WP_163107374.1">
    <property type="nucleotide sequence ID" value="NZ_JAAAWO010000012.1"/>
</dbReference>
<name>A0A6N9THK3_9ALTE</name>
<comment type="caution">
    <text evidence="3">The sequence shown here is derived from an EMBL/GenBank/DDBJ whole genome shotgun (WGS) entry which is preliminary data.</text>
</comment>
<feature type="chain" id="PRO_5026898354" evidence="2">
    <location>
        <begin position="23"/>
        <end position="107"/>
    </location>
</feature>
<gene>
    <name evidence="3" type="ORF">GTQ48_14870</name>
</gene>
<evidence type="ECO:0000256" key="2">
    <source>
        <dbReference type="SAM" id="SignalP"/>
    </source>
</evidence>
<dbReference type="Proteomes" id="UP000471381">
    <property type="component" value="Unassembled WGS sequence"/>
</dbReference>
<evidence type="ECO:0000313" key="4">
    <source>
        <dbReference type="Proteomes" id="UP000471381"/>
    </source>
</evidence>
<organism evidence="3 4">
    <name type="scientific">Alteromonas genovensis</name>
    <dbReference type="NCBI Taxonomy" id="471225"/>
    <lineage>
        <taxon>Bacteria</taxon>
        <taxon>Pseudomonadati</taxon>
        <taxon>Pseudomonadota</taxon>
        <taxon>Gammaproteobacteria</taxon>
        <taxon>Alteromonadales</taxon>
        <taxon>Alteromonadaceae</taxon>
        <taxon>Alteromonas/Salinimonas group</taxon>
        <taxon>Alteromonas</taxon>
    </lineage>
</organism>